<name>A0ABX1HLE4_9BACT</name>
<keyword evidence="3" id="KW-1185">Reference proteome</keyword>
<evidence type="ECO:0000313" key="3">
    <source>
        <dbReference type="Proteomes" id="UP000717634"/>
    </source>
</evidence>
<evidence type="ECO:0000256" key="1">
    <source>
        <dbReference type="SAM" id="MobiDB-lite"/>
    </source>
</evidence>
<dbReference type="InterPro" id="IPR025366">
    <property type="entry name" value="DUF4270"/>
</dbReference>
<dbReference type="RefSeq" id="WP_168674654.1">
    <property type="nucleotide sequence ID" value="NZ_JAAVTK010000013.1"/>
</dbReference>
<evidence type="ECO:0008006" key="4">
    <source>
        <dbReference type="Google" id="ProtNLM"/>
    </source>
</evidence>
<accession>A0ABX1HLE4</accession>
<proteinExistence type="predicted"/>
<dbReference type="Pfam" id="PF14092">
    <property type="entry name" value="DUF4270"/>
    <property type="match status" value="1"/>
</dbReference>
<sequence>MWTKRPATQAGTSCGKGPATGRPAGAGWWRRGLQLALLAVAAAATAACDPVGNIALDLPATSTGSTAYYVDTLTVRVATVLHDSIATSTTDNLLVGRYHDPRLGTITARSFVRVGLGATYAPTTDEVFDSLVLVLKPDTYRYGDTTRLQTVEVHRLRDPFVTAKTYYAFSQLGYDAAVLNQGTGTRALRIRPKLTTLRLRLADALGQELLTAGKAHRLETEEQLYNQLAGLAITPGAADDAALFRSQVSTAGAALSLYTHLPLDPLTALAKDFTLAAGAKHFYQVATDGAGTLLAPLTTSLQALDVSRTAQESYIDGALGLQTKVEIPYLNNLRAFGSGITIVQAHLVLEVLPGSTTRYLPPPGSLVPYLAGRGNQQGLAVGAVAIPYLTSVSTLTGLETGSYNFAITAYCQAVVDRTLDNDGVLLASAAPTSPERVVLGGPRRSENRLRLELYFLSH</sequence>
<gene>
    <name evidence="2" type="ORF">HBN54_003689</name>
</gene>
<protein>
    <recommendedName>
        <fullName evidence="4">DUF4270 family protein</fullName>
    </recommendedName>
</protein>
<dbReference type="EMBL" id="JAAVTK010000013">
    <property type="protein sequence ID" value="NKI91077.1"/>
    <property type="molecule type" value="Genomic_DNA"/>
</dbReference>
<comment type="caution">
    <text evidence="2">The sequence shown here is derived from an EMBL/GenBank/DDBJ whole genome shotgun (WGS) entry which is preliminary data.</text>
</comment>
<organism evidence="2 3">
    <name type="scientific">Hymenobacter artigasi</name>
    <dbReference type="NCBI Taxonomy" id="2719616"/>
    <lineage>
        <taxon>Bacteria</taxon>
        <taxon>Pseudomonadati</taxon>
        <taxon>Bacteroidota</taxon>
        <taxon>Cytophagia</taxon>
        <taxon>Cytophagales</taxon>
        <taxon>Hymenobacteraceae</taxon>
        <taxon>Hymenobacter</taxon>
    </lineage>
</organism>
<evidence type="ECO:0000313" key="2">
    <source>
        <dbReference type="EMBL" id="NKI91077.1"/>
    </source>
</evidence>
<feature type="region of interest" description="Disordered" evidence="1">
    <location>
        <begin position="1"/>
        <end position="21"/>
    </location>
</feature>
<reference evidence="2 3" key="1">
    <citation type="submission" date="2020-03" db="EMBL/GenBank/DDBJ databases">
        <title>Genomic Encyclopedia of Type Strains, Phase IV (KMG-V): Genome sequencing to study the core and pangenomes of soil and plant-associated prokaryotes.</title>
        <authorList>
            <person name="Whitman W."/>
        </authorList>
    </citation>
    <scope>NUCLEOTIDE SEQUENCE [LARGE SCALE GENOMIC DNA]</scope>
    <source>
        <strain evidence="2 3">1B</strain>
    </source>
</reference>
<dbReference type="Proteomes" id="UP000717634">
    <property type="component" value="Unassembled WGS sequence"/>
</dbReference>